<proteinExistence type="predicted"/>
<feature type="transmembrane region" description="Helical" evidence="1">
    <location>
        <begin position="43"/>
        <end position="62"/>
    </location>
</feature>
<comment type="caution">
    <text evidence="2">The sequence shown here is derived from an EMBL/GenBank/DDBJ whole genome shotgun (WGS) entry which is preliminary data.</text>
</comment>
<name>A0A5M9NWN2_9VIBR</name>
<sequence length="73" mass="8210">MRKLKYDLTDYMGPVDKALLRLSILTIGSHVMIVTGFNGQLFGLVETLLTLGFVAAVATIAYKQKRKDREEHL</sequence>
<keyword evidence="1" id="KW-0472">Membrane</keyword>
<evidence type="ECO:0000313" key="3">
    <source>
        <dbReference type="Proteomes" id="UP000322521"/>
    </source>
</evidence>
<keyword evidence="3" id="KW-1185">Reference proteome</keyword>
<dbReference type="AlphaFoldDB" id="A0A5M9NWN2"/>
<feature type="transmembrane region" description="Helical" evidence="1">
    <location>
        <begin position="20"/>
        <end position="37"/>
    </location>
</feature>
<dbReference type="EMBL" id="VXJS01000007">
    <property type="protein sequence ID" value="KAA8675538.1"/>
    <property type="molecule type" value="Genomic_DNA"/>
</dbReference>
<keyword evidence="1" id="KW-1133">Transmembrane helix</keyword>
<gene>
    <name evidence="2" type="ORF">F4W18_13000</name>
</gene>
<evidence type="ECO:0000256" key="1">
    <source>
        <dbReference type="SAM" id="Phobius"/>
    </source>
</evidence>
<protein>
    <submittedName>
        <fullName evidence="2">Uncharacterized protein</fullName>
    </submittedName>
</protein>
<keyword evidence="1" id="KW-0812">Transmembrane</keyword>
<organism evidence="2 3">
    <name type="scientific">Vibrio gigantis</name>
    <dbReference type="NCBI Taxonomy" id="296199"/>
    <lineage>
        <taxon>Bacteria</taxon>
        <taxon>Pseudomonadati</taxon>
        <taxon>Pseudomonadota</taxon>
        <taxon>Gammaproteobacteria</taxon>
        <taxon>Vibrionales</taxon>
        <taxon>Vibrionaceae</taxon>
        <taxon>Vibrio</taxon>
    </lineage>
</organism>
<reference evidence="2 3" key="1">
    <citation type="submission" date="2019-09" db="EMBL/GenBank/DDBJ databases">
        <title>Draft genome sequence of various Type strains from the CCUG.</title>
        <authorList>
            <person name="Pineiro-Iglesias B."/>
            <person name="Tunovic T."/>
            <person name="Unosson C."/>
            <person name="Inganas E."/>
            <person name="Ohlen M."/>
            <person name="Cardew S."/>
            <person name="Jensie-Markopoulos S."/>
            <person name="Salva-Serra F."/>
            <person name="Jaen-Luchoro D."/>
            <person name="Karlsson R."/>
            <person name="Svensson-Stadler L."/>
            <person name="Chun J."/>
            <person name="Moore E."/>
        </authorList>
    </citation>
    <scope>NUCLEOTIDE SEQUENCE [LARGE SCALE GENOMIC DNA]</scope>
    <source>
        <strain evidence="2 3">CCUG 56969T</strain>
    </source>
</reference>
<evidence type="ECO:0000313" key="2">
    <source>
        <dbReference type="EMBL" id="KAA8675538.1"/>
    </source>
</evidence>
<accession>A0A5M9NWN2</accession>
<dbReference type="RefSeq" id="WP_086715480.1">
    <property type="nucleotide sequence ID" value="NZ_AP025494.1"/>
</dbReference>
<dbReference type="Proteomes" id="UP000322521">
    <property type="component" value="Unassembled WGS sequence"/>
</dbReference>